<dbReference type="Proteomes" id="UP000472727">
    <property type="component" value="Unassembled WGS sequence"/>
</dbReference>
<dbReference type="OrthoDB" id="5232608at2759"/>
<evidence type="ECO:0000313" key="3">
    <source>
        <dbReference type="EMBL" id="KAF3209293.1"/>
    </source>
</evidence>
<name>A0A6G1M7Z0_ORBOL</name>
<evidence type="ECO:0000313" key="7">
    <source>
        <dbReference type="Proteomes" id="UP000472727"/>
    </source>
</evidence>
<accession>A0A6G1M7Z0</accession>
<dbReference type="Proteomes" id="UP000474640">
    <property type="component" value="Unassembled WGS sequence"/>
</dbReference>
<evidence type="ECO:0000313" key="5">
    <source>
        <dbReference type="EMBL" id="KAF3231076.1"/>
    </source>
</evidence>
<gene>
    <name evidence="4" type="ORF">TWF106_010489</name>
    <name evidence="5" type="ORF">TWF191_007798</name>
    <name evidence="3" type="ORF">TWF679_007442</name>
    <name evidence="2" type="ORF">TWF788_009597</name>
    <name evidence="6" type="ORF">TWF970_010606</name>
</gene>
<dbReference type="Proteomes" id="UP000614610">
    <property type="component" value="Unassembled WGS sequence"/>
</dbReference>
<feature type="signal peptide" evidence="1">
    <location>
        <begin position="1"/>
        <end position="20"/>
    </location>
</feature>
<evidence type="ECO:0000313" key="6">
    <source>
        <dbReference type="EMBL" id="KAF3285563.1"/>
    </source>
</evidence>
<feature type="chain" id="PRO_5041132474" evidence="1">
    <location>
        <begin position="21"/>
        <end position="81"/>
    </location>
</feature>
<dbReference type="EMBL" id="WIPF01000005">
    <property type="protein sequence ID" value="KAF3231076.1"/>
    <property type="molecule type" value="Genomic_DNA"/>
</dbReference>
<dbReference type="AlphaFoldDB" id="A0A6G1M7Z0"/>
<comment type="caution">
    <text evidence="2">The sequence shown here is derived from an EMBL/GenBank/DDBJ whole genome shotgun (WGS) entry which is preliminary data.</text>
</comment>
<evidence type="ECO:0000256" key="1">
    <source>
        <dbReference type="SAM" id="SignalP"/>
    </source>
</evidence>
<evidence type="ECO:0000313" key="4">
    <source>
        <dbReference type="EMBL" id="KAF3210611.1"/>
    </source>
</evidence>
<evidence type="ECO:0000313" key="9">
    <source>
        <dbReference type="Proteomes" id="UP000479691"/>
    </source>
</evidence>
<dbReference type="EMBL" id="JAABOE010000067">
    <property type="protein sequence ID" value="KAF3171989.1"/>
    <property type="molecule type" value="Genomic_DNA"/>
</dbReference>
<organism evidence="2 9">
    <name type="scientific">Orbilia oligospora</name>
    <name type="common">Nematode-trapping fungus</name>
    <name type="synonym">Arthrobotrys oligospora</name>
    <dbReference type="NCBI Taxonomy" id="2813651"/>
    <lineage>
        <taxon>Eukaryota</taxon>
        <taxon>Fungi</taxon>
        <taxon>Dikarya</taxon>
        <taxon>Ascomycota</taxon>
        <taxon>Pezizomycotina</taxon>
        <taxon>Orbiliomycetes</taxon>
        <taxon>Orbiliales</taxon>
        <taxon>Orbiliaceae</taxon>
        <taxon>Orbilia</taxon>
    </lineage>
</organism>
<proteinExistence type="predicted"/>
<dbReference type="Proteomes" id="UP000483672">
    <property type="component" value="Unassembled WGS sequence"/>
</dbReference>
<evidence type="ECO:0000313" key="10">
    <source>
        <dbReference type="Proteomes" id="UP000483672"/>
    </source>
</evidence>
<sequence>MNPLILYSIIFAIFVAAVGAAYASGVLDPVIGEIAKYMLKAKAEAEVQGLKAQGLQEGQDFLREEVPGSQQAAEIGDKFGL</sequence>
<reference evidence="7 9" key="1">
    <citation type="submission" date="2019-06" db="EMBL/GenBank/DDBJ databases">
        <authorList>
            <person name="Palmer J.M."/>
        </authorList>
    </citation>
    <scope>NUCLEOTIDE SEQUENCE [LARGE SCALE GENOMIC DNA]</scope>
    <source>
        <strain evidence="4 7">TWF106</strain>
        <strain evidence="5 10">TWF191</strain>
        <strain evidence="3">TWF679</strain>
        <strain evidence="2 9">TWF788</strain>
        <strain evidence="6 8">TWF970</strain>
    </source>
</reference>
<dbReference type="EMBL" id="JAABOJ010000007">
    <property type="protein sequence ID" value="KAF3285563.1"/>
    <property type="molecule type" value="Genomic_DNA"/>
</dbReference>
<protein>
    <submittedName>
        <fullName evidence="2">Uncharacterized protein</fullName>
    </submittedName>
</protein>
<dbReference type="EMBL" id="WIWS01000079">
    <property type="protein sequence ID" value="KAF3210611.1"/>
    <property type="molecule type" value="Genomic_DNA"/>
</dbReference>
<keyword evidence="1" id="KW-0732">Signal</keyword>
<evidence type="ECO:0000313" key="8">
    <source>
        <dbReference type="Proteomes" id="UP000474640"/>
    </source>
</evidence>
<dbReference type="Proteomes" id="UP000479691">
    <property type="component" value="Unassembled WGS sequence"/>
</dbReference>
<evidence type="ECO:0000313" key="2">
    <source>
        <dbReference type="EMBL" id="KAF3171989.1"/>
    </source>
</evidence>
<dbReference type="EMBL" id="WIWT01000043">
    <property type="protein sequence ID" value="KAF3209293.1"/>
    <property type="molecule type" value="Genomic_DNA"/>
</dbReference>